<evidence type="ECO:0000313" key="3">
    <source>
        <dbReference type="Proteomes" id="UP001497516"/>
    </source>
</evidence>
<protein>
    <submittedName>
        <fullName evidence="2">Uncharacterized protein</fullName>
    </submittedName>
</protein>
<keyword evidence="3" id="KW-1185">Reference proteome</keyword>
<dbReference type="Proteomes" id="UP001497516">
    <property type="component" value="Chromosome 1"/>
</dbReference>
<name>A0AAV2CKG1_9ROSI</name>
<evidence type="ECO:0000313" key="2">
    <source>
        <dbReference type="EMBL" id="CAL1356273.1"/>
    </source>
</evidence>
<sequence length="120" mass="13419">MSDEPACPFEIRARAPPLMESACQPAGPGRVRQVIQAFEAVTMAGGPRSEMKENVIPPSFNEYGSNKELFGMGGRKRSWEEIMGEGEENPTLKKQFVEEVDEDTLKSVEEASREWPQTDK</sequence>
<organism evidence="2 3">
    <name type="scientific">Linum trigynum</name>
    <dbReference type="NCBI Taxonomy" id="586398"/>
    <lineage>
        <taxon>Eukaryota</taxon>
        <taxon>Viridiplantae</taxon>
        <taxon>Streptophyta</taxon>
        <taxon>Embryophyta</taxon>
        <taxon>Tracheophyta</taxon>
        <taxon>Spermatophyta</taxon>
        <taxon>Magnoliopsida</taxon>
        <taxon>eudicotyledons</taxon>
        <taxon>Gunneridae</taxon>
        <taxon>Pentapetalae</taxon>
        <taxon>rosids</taxon>
        <taxon>fabids</taxon>
        <taxon>Malpighiales</taxon>
        <taxon>Linaceae</taxon>
        <taxon>Linum</taxon>
    </lineage>
</organism>
<dbReference type="EMBL" id="OZ034813">
    <property type="protein sequence ID" value="CAL1356273.1"/>
    <property type="molecule type" value="Genomic_DNA"/>
</dbReference>
<feature type="region of interest" description="Disordered" evidence="1">
    <location>
        <begin position="101"/>
        <end position="120"/>
    </location>
</feature>
<feature type="compositionally biased region" description="Basic and acidic residues" evidence="1">
    <location>
        <begin position="103"/>
        <end position="120"/>
    </location>
</feature>
<dbReference type="AlphaFoldDB" id="A0AAV2CKG1"/>
<accession>A0AAV2CKG1</accession>
<gene>
    <name evidence="2" type="ORF">LTRI10_LOCUS3984</name>
</gene>
<evidence type="ECO:0000256" key="1">
    <source>
        <dbReference type="SAM" id="MobiDB-lite"/>
    </source>
</evidence>
<proteinExistence type="predicted"/>
<reference evidence="2 3" key="1">
    <citation type="submission" date="2024-04" db="EMBL/GenBank/DDBJ databases">
        <authorList>
            <person name="Fracassetti M."/>
        </authorList>
    </citation>
    <scope>NUCLEOTIDE SEQUENCE [LARGE SCALE GENOMIC DNA]</scope>
</reference>